<keyword evidence="5" id="KW-1185">Reference proteome</keyword>
<dbReference type="EMBL" id="JBIMSN010000020">
    <property type="protein sequence ID" value="MFH5227929.1"/>
    <property type="molecule type" value="Genomic_DNA"/>
</dbReference>
<feature type="region of interest" description="Disordered" evidence="1">
    <location>
        <begin position="1"/>
        <end position="24"/>
    </location>
</feature>
<dbReference type="EMBL" id="JBIMSP010000115">
    <property type="protein sequence ID" value="MFH5245972.1"/>
    <property type="molecule type" value="Genomic_DNA"/>
</dbReference>
<proteinExistence type="predicted"/>
<evidence type="ECO:0000313" key="4">
    <source>
        <dbReference type="Proteomes" id="UP001609176"/>
    </source>
</evidence>
<name>A0ABW7JZG1_9NOCA</name>
<accession>A0ABW7JZG1</accession>
<dbReference type="Proteomes" id="UP001609219">
    <property type="component" value="Unassembled WGS sequence"/>
</dbReference>
<protein>
    <recommendedName>
        <fullName evidence="6">Amphi-Trp domain-containing protein</fullName>
    </recommendedName>
</protein>
<evidence type="ECO:0000256" key="1">
    <source>
        <dbReference type="SAM" id="MobiDB-lite"/>
    </source>
</evidence>
<evidence type="ECO:0008006" key="6">
    <source>
        <dbReference type="Google" id="ProtNLM"/>
    </source>
</evidence>
<comment type="caution">
    <text evidence="2">The sequence shown here is derived from an EMBL/GenBank/DDBJ whole genome shotgun (WGS) entry which is preliminary data.</text>
</comment>
<gene>
    <name evidence="3" type="ORF">ACHIPV_29520</name>
    <name evidence="2" type="ORF">ACHIRB_04900</name>
</gene>
<sequence>MELNLHEQEEFDVSIDDAKTDDRPGLDRALTEAFEQVEISMTGDVALFTARGPRRRLGSPTQLSS</sequence>
<dbReference type="RefSeq" id="WP_395126642.1">
    <property type="nucleotide sequence ID" value="NZ_JBIMSN010000020.1"/>
</dbReference>
<reference evidence="4 5" key="1">
    <citation type="submission" date="2024-10" db="EMBL/GenBank/DDBJ databases">
        <authorList>
            <person name="Riesco R."/>
        </authorList>
    </citation>
    <scope>NUCLEOTIDE SEQUENCE [LARGE SCALE GENOMIC DNA]</scope>
    <source>
        <strain evidence="3 4">NCIMB 15448</strain>
        <strain evidence="2 5">NCIMB 15450</strain>
    </source>
</reference>
<dbReference type="Proteomes" id="UP001609176">
    <property type="component" value="Unassembled WGS sequence"/>
</dbReference>
<evidence type="ECO:0000313" key="3">
    <source>
        <dbReference type="EMBL" id="MFH5245972.1"/>
    </source>
</evidence>
<evidence type="ECO:0000313" key="2">
    <source>
        <dbReference type="EMBL" id="MFH5227929.1"/>
    </source>
</evidence>
<organism evidence="2 5">
    <name type="scientific">Antrihabitans spumae</name>
    <dbReference type="NCBI Taxonomy" id="3373370"/>
    <lineage>
        <taxon>Bacteria</taxon>
        <taxon>Bacillati</taxon>
        <taxon>Actinomycetota</taxon>
        <taxon>Actinomycetes</taxon>
        <taxon>Mycobacteriales</taxon>
        <taxon>Nocardiaceae</taxon>
        <taxon>Antrihabitans</taxon>
    </lineage>
</organism>
<evidence type="ECO:0000313" key="5">
    <source>
        <dbReference type="Proteomes" id="UP001609219"/>
    </source>
</evidence>